<proteinExistence type="predicted"/>
<comment type="caution">
    <text evidence="1">The sequence shown here is derived from an EMBL/GenBank/DDBJ whole genome shotgun (WGS) entry which is preliminary data.</text>
</comment>
<keyword evidence="2" id="KW-1185">Reference proteome</keyword>
<organism evidence="1 2">
    <name type="scientific">Senna tora</name>
    <dbReference type="NCBI Taxonomy" id="362788"/>
    <lineage>
        <taxon>Eukaryota</taxon>
        <taxon>Viridiplantae</taxon>
        <taxon>Streptophyta</taxon>
        <taxon>Embryophyta</taxon>
        <taxon>Tracheophyta</taxon>
        <taxon>Spermatophyta</taxon>
        <taxon>Magnoliopsida</taxon>
        <taxon>eudicotyledons</taxon>
        <taxon>Gunneridae</taxon>
        <taxon>Pentapetalae</taxon>
        <taxon>rosids</taxon>
        <taxon>fabids</taxon>
        <taxon>Fabales</taxon>
        <taxon>Fabaceae</taxon>
        <taxon>Caesalpinioideae</taxon>
        <taxon>Cassia clade</taxon>
        <taxon>Senna</taxon>
    </lineage>
</organism>
<dbReference type="Proteomes" id="UP000634136">
    <property type="component" value="Unassembled WGS sequence"/>
</dbReference>
<gene>
    <name evidence="1" type="ORF">G2W53_022463</name>
</gene>
<dbReference type="EMBL" id="JAAIUW010000007">
    <property type="protein sequence ID" value="KAF7824319.1"/>
    <property type="molecule type" value="Genomic_DNA"/>
</dbReference>
<name>A0A834TN12_9FABA</name>
<protein>
    <submittedName>
        <fullName evidence="1">Uncharacterized protein</fullName>
    </submittedName>
</protein>
<dbReference type="AlphaFoldDB" id="A0A834TN12"/>
<accession>A0A834TN12</accession>
<evidence type="ECO:0000313" key="2">
    <source>
        <dbReference type="Proteomes" id="UP000634136"/>
    </source>
</evidence>
<reference evidence="1" key="1">
    <citation type="submission" date="2020-09" db="EMBL/GenBank/DDBJ databases">
        <title>Genome-Enabled Discovery of Anthraquinone Biosynthesis in Senna tora.</title>
        <authorList>
            <person name="Kang S.-H."/>
            <person name="Pandey R.P."/>
            <person name="Lee C.-M."/>
            <person name="Sim J.-S."/>
            <person name="Jeong J.-T."/>
            <person name="Choi B.-S."/>
            <person name="Jung M."/>
            <person name="Ginzburg D."/>
            <person name="Zhao K."/>
            <person name="Won S.Y."/>
            <person name="Oh T.-J."/>
            <person name="Yu Y."/>
            <person name="Kim N.-H."/>
            <person name="Lee O.R."/>
            <person name="Lee T.-H."/>
            <person name="Bashyal P."/>
            <person name="Kim T.-S."/>
            <person name="Lee W.-H."/>
            <person name="Kawkins C."/>
            <person name="Kim C.-K."/>
            <person name="Kim J.S."/>
            <person name="Ahn B.O."/>
            <person name="Rhee S.Y."/>
            <person name="Sohng J.K."/>
        </authorList>
    </citation>
    <scope>NUCLEOTIDE SEQUENCE</scope>
    <source>
        <tissue evidence="1">Leaf</tissue>
    </source>
</reference>
<evidence type="ECO:0000313" key="1">
    <source>
        <dbReference type="EMBL" id="KAF7824319.1"/>
    </source>
</evidence>
<sequence>MPPDLRQINRTPSNAGLLTIEEFSLNIASSVVLFNESRSPIMEEKFSPSKRADLRVAIPLYHSKGYSSLCKVRTHNSCDMATG</sequence>